<dbReference type="InterPro" id="IPR006356">
    <property type="entry name" value="HAD-SF_hydro_IIA_hyp3"/>
</dbReference>
<proteinExistence type="predicted"/>
<dbReference type="NCBIfam" id="TIGR01460">
    <property type="entry name" value="HAD-SF-IIA"/>
    <property type="match status" value="1"/>
</dbReference>
<dbReference type="EMBL" id="JAPDNT010000021">
    <property type="protein sequence ID" value="MCW3476593.1"/>
    <property type="molecule type" value="Genomic_DNA"/>
</dbReference>
<gene>
    <name evidence="1" type="ORF">OL599_18675</name>
</gene>
<reference evidence="1" key="2">
    <citation type="submission" date="2022-10" db="EMBL/GenBank/DDBJ databases">
        <authorList>
            <person name="Trinh H.N."/>
        </authorList>
    </citation>
    <scope>NUCLEOTIDE SEQUENCE</scope>
    <source>
        <strain evidence="1">RN2-1</strain>
    </source>
</reference>
<name>A0AA41YQT5_9PROT</name>
<dbReference type="PANTHER" id="PTHR19288:SF90">
    <property type="entry name" value="OS08G0542600 PROTEIN"/>
    <property type="match status" value="1"/>
</dbReference>
<dbReference type="RefSeq" id="WP_264715434.1">
    <property type="nucleotide sequence ID" value="NZ_JAPDNT010000021.1"/>
</dbReference>
<dbReference type="CDD" id="cd07525">
    <property type="entry name" value="HAD_like"/>
    <property type="match status" value="1"/>
</dbReference>
<comment type="caution">
    <text evidence="1">The sequence shown here is derived from an EMBL/GenBank/DDBJ whole genome shotgun (WGS) entry which is preliminary data.</text>
</comment>
<dbReference type="Pfam" id="PF13344">
    <property type="entry name" value="Hydrolase_6"/>
    <property type="match status" value="1"/>
</dbReference>
<dbReference type="InterPro" id="IPR023214">
    <property type="entry name" value="HAD_sf"/>
</dbReference>
<dbReference type="SUPFAM" id="SSF56784">
    <property type="entry name" value="HAD-like"/>
    <property type="match status" value="1"/>
</dbReference>
<reference evidence="1" key="1">
    <citation type="submission" date="2022-09" db="EMBL/GenBank/DDBJ databases">
        <title>Rhodovastum sp. nov. RN2-1 isolated from soil in Seongnam, South Korea.</title>
        <authorList>
            <person name="Le N.T."/>
        </authorList>
    </citation>
    <scope>NUCLEOTIDE SEQUENCE</scope>
    <source>
        <strain evidence="1">RN2-1</strain>
    </source>
</reference>
<dbReference type="GO" id="GO:0016791">
    <property type="term" value="F:phosphatase activity"/>
    <property type="evidence" value="ECO:0007669"/>
    <property type="project" value="TreeGrafter"/>
</dbReference>
<dbReference type="InterPro" id="IPR036412">
    <property type="entry name" value="HAD-like_sf"/>
</dbReference>
<sequence>MQHLTGFAPLAERYQGFILDLWGVIHDGITPYPGAIDCLRRLKAAGKPTVLLSNAPRRAHVAQEAMRAMGIADDLYTGILTSGEATHRMLRDRPDSWFAALGARVFHLGPERDRNVMEALPLTRVETPAEASFVLNTGPDDTHSPTDIGAYEDILQACRGAGLPMVCANPDLEVIRGGTRVICAGALAQRYEAIGGTARWIGKPDPAIYTPVLAMLGVGKDQVLAVGDALRTDVAGATSVSIAACWVLGGIHAEELGADPARVEAAAAAAGLSPVAAVPAFVW</sequence>
<dbReference type="Pfam" id="PF13242">
    <property type="entry name" value="Hydrolase_like"/>
    <property type="match status" value="1"/>
</dbReference>
<protein>
    <submittedName>
        <fullName evidence="1">TIGR01459 family HAD-type hydrolase</fullName>
    </submittedName>
</protein>
<dbReference type="AlphaFoldDB" id="A0AA41YQT5"/>
<keyword evidence="1" id="KW-0378">Hydrolase</keyword>
<dbReference type="Proteomes" id="UP001165679">
    <property type="component" value="Unassembled WGS sequence"/>
</dbReference>
<organism evidence="1 2">
    <name type="scientific">Limobrevibacterium gyesilva</name>
    <dbReference type="NCBI Taxonomy" id="2991712"/>
    <lineage>
        <taxon>Bacteria</taxon>
        <taxon>Pseudomonadati</taxon>
        <taxon>Pseudomonadota</taxon>
        <taxon>Alphaproteobacteria</taxon>
        <taxon>Acetobacterales</taxon>
        <taxon>Acetobacteraceae</taxon>
        <taxon>Limobrevibacterium</taxon>
    </lineage>
</organism>
<evidence type="ECO:0000313" key="2">
    <source>
        <dbReference type="Proteomes" id="UP001165679"/>
    </source>
</evidence>
<dbReference type="Gene3D" id="3.40.50.1000">
    <property type="entry name" value="HAD superfamily/HAD-like"/>
    <property type="match status" value="2"/>
</dbReference>
<dbReference type="PANTHER" id="PTHR19288">
    <property type="entry name" value="4-NITROPHENYLPHOSPHATASE-RELATED"/>
    <property type="match status" value="1"/>
</dbReference>
<evidence type="ECO:0000313" key="1">
    <source>
        <dbReference type="EMBL" id="MCW3476593.1"/>
    </source>
</evidence>
<dbReference type="GO" id="GO:0005737">
    <property type="term" value="C:cytoplasm"/>
    <property type="evidence" value="ECO:0007669"/>
    <property type="project" value="TreeGrafter"/>
</dbReference>
<dbReference type="InterPro" id="IPR006357">
    <property type="entry name" value="HAD-SF_hydro_IIA"/>
</dbReference>
<accession>A0AA41YQT5</accession>
<keyword evidence="2" id="KW-1185">Reference proteome</keyword>
<dbReference type="NCBIfam" id="TIGR01459">
    <property type="entry name" value="HAD-SF-IIA-hyp4"/>
    <property type="match status" value="1"/>
</dbReference>